<keyword evidence="1 6" id="KW-0645">Protease</keyword>
<dbReference type="GO" id="GO:0006508">
    <property type="term" value="P:proteolysis"/>
    <property type="evidence" value="ECO:0007669"/>
    <property type="project" value="UniProtKB-KW"/>
</dbReference>
<dbReference type="InterPro" id="IPR001915">
    <property type="entry name" value="Peptidase_M48"/>
</dbReference>
<accession>A0ABS4UBE8</accession>
<comment type="cofactor">
    <cofactor evidence="6">
        <name>Zn(2+)</name>
        <dbReference type="ChEBI" id="CHEBI:29105"/>
    </cofactor>
    <text evidence="6">Binds 1 zinc ion per subunit.</text>
</comment>
<keyword evidence="3 6" id="KW-0378">Hydrolase</keyword>
<evidence type="ECO:0000256" key="1">
    <source>
        <dbReference type="ARBA" id="ARBA00022670"/>
    </source>
</evidence>
<dbReference type="InterPro" id="IPR052173">
    <property type="entry name" value="Beta-lactam_resp_regulator"/>
</dbReference>
<feature type="transmembrane region" description="Helical" evidence="7">
    <location>
        <begin position="6"/>
        <end position="23"/>
    </location>
</feature>
<keyword evidence="4 6" id="KW-0862">Zinc</keyword>
<feature type="transmembrane region" description="Helical" evidence="7">
    <location>
        <begin position="284"/>
        <end position="313"/>
    </location>
</feature>
<evidence type="ECO:0000313" key="9">
    <source>
        <dbReference type="EMBL" id="MBP2348972.1"/>
    </source>
</evidence>
<dbReference type="Pfam" id="PF01435">
    <property type="entry name" value="Peptidase_M48"/>
    <property type="match status" value="1"/>
</dbReference>
<evidence type="ECO:0000256" key="3">
    <source>
        <dbReference type="ARBA" id="ARBA00022801"/>
    </source>
</evidence>
<evidence type="ECO:0000256" key="2">
    <source>
        <dbReference type="ARBA" id="ARBA00022723"/>
    </source>
</evidence>
<dbReference type="CDD" id="cd07326">
    <property type="entry name" value="M56_BlaR1_MecR1_like"/>
    <property type="match status" value="1"/>
</dbReference>
<reference evidence="9 10" key="1">
    <citation type="submission" date="2021-03" db="EMBL/GenBank/DDBJ databases">
        <title>Sequencing the genomes of 1000 actinobacteria strains.</title>
        <authorList>
            <person name="Klenk H.-P."/>
        </authorList>
    </citation>
    <scope>NUCLEOTIDE SEQUENCE [LARGE SCALE GENOMIC DNA]</scope>
    <source>
        <strain evidence="9 10">DSM 18824</strain>
    </source>
</reference>
<sequence>MTVTLGLLGYAAAVAVLAPRLLTGTWMYRSPRLGLAALHAAGLSVLTSVLLAGITCVATPGRIQACLAALTGHPTAVMPPAVIAGMAVPFLLLARLAYVAARQTRRHRIDRGRHGEILSLLGRHDPELGATVIEAEEPTAYCVPGTGRIVITSGTLRVLSPAHLDAVLAHERAHLAGRHHLLVGWATILATAFPQPPLFRELRTMTAELVELLADDAAARSAHRNGLADALGALAVARSTDRIATGGLELGLAVTGGRVLARVQRLLDPPPPLSMAGRVGGAGAAVSVIALPALLVGIPAVLAAGLAACPLIFG</sequence>
<dbReference type="PANTHER" id="PTHR34978:SF3">
    <property type="entry name" value="SLR0241 PROTEIN"/>
    <property type="match status" value="1"/>
</dbReference>
<dbReference type="Gene3D" id="3.30.2010.10">
    <property type="entry name" value="Metalloproteases ('zincins'), catalytic domain"/>
    <property type="match status" value="1"/>
</dbReference>
<comment type="caution">
    <text evidence="9">The sequence shown here is derived from an EMBL/GenBank/DDBJ whole genome shotgun (WGS) entry which is preliminary data.</text>
</comment>
<feature type="transmembrane region" description="Helical" evidence="7">
    <location>
        <begin position="35"/>
        <end position="61"/>
    </location>
</feature>
<dbReference type="PANTHER" id="PTHR34978">
    <property type="entry name" value="POSSIBLE SENSOR-TRANSDUCER PROTEIN BLAR"/>
    <property type="match status" value="1"/>
</dbReference>
<evidence type="ECO:0000256" key="4">
    <source>
        <dbReference type="ARBA" id="ARBA00022833"/>
    </source>
</evidence>
<dbReference type="EMBL" id="JAGINT010000001">
    <property type="protein sequence ID" value="MBP2348972.1"/>
    <property type="molecule type" value="Genomic_DNA"/>
</dbReference>
<evidence type="ECO:0000313" key="10">
    <source>
        <dbReference type="Proteomes" id="UP000755585"/>
    </source>
</evidence>
<feature type="transmembrane region" description="Helical" evidence="7">
    <location>
        <begin position="81"/>
        <end position="101"/>
    </location>
</feature>
<gene>
    <name evidence="9" type="ORF">JOF29_000055</name>
</gene>
<evidence type="ECO:0000256" key="7">
    <source>
        <dbReference type="SAM" id="Phobius"/>
    </source>
</evidence>
<keyword evidence="7" id="KW-0812">Transmembrane</keyword>
<protein>
    <submittedName>
        <fullName evidence="9">Zn-dependent protease with chaperone function</fullName>
    </submittedName>
</protein>
<comment type="similarity">
    <text evidence="6">Belongs to the peptidase M48 family.</text>
</comment>
<proteinExistence type="inferred from homology"/>
<name>A0ABS4UBE8_9ACTN</name>
<keyword evidence="7" id="KW-0472">Membrane</keyword>
<organism evidence="9 10">
    <name type="scientific">Kribbella aluminosa</name>
    <dbReference type="NCBI Taxonomy" id="416017"/>
    <lineage>
        <taxon>Bacteria</taxon>
        <taxon>Bacillati</taxon>
        <taxon>Actinomycetota</taxon>
        <taxon>Actinomycetes</taxon>
        <taxon>Propionibacteriales</taxon>
        <taxon>Kribbellaceae</taxon>
        <taxon>Kribbella</taxon>
    </lineage>
</organism>
<dbReference type="Proteomes" id="UP000755585">
    <property type="component" value="Unassembled WGS sequence"/>
</dbReference>
<dbReference type="RefSeq" id="WP_209692212.1">
    <property type="nucleotide sequence ID" value="NZ_BAAAVU010000028.1"/>
</dbReference>
<evidence type="ECO:0000259" key="8">
    <source>
        <dbReference type="Pfam" id="PF01435"/>
    </source>
</evidence>
<feature type="domain" description="Peptidase M48" evidence="8">
    <location>
        <begin position="121"/>
        <end position="182"/>
    </location>
</feature>
<dbReference type="GO" id="GO:0008233">
    <property type="term" value="F:peptidase activity"/>
    <property type="evidence" value="ECO:0007669"/>
    <property type="project" value="UniProtKB-KW"/>
</dbReference>
<keyword evidence="7" id="KW-1133">Transmembrane helix</keyword>
<evidence type="ECO:0000256" key="5">
    <source>
        <dbReference type="ARBA" id="ARBA00023049"/>
    </source>
</evidence>
<keyword evidence="10" id="KW-1185">Reference proteome</keyword>
<keyword evidence="5 6" id="KW-0482">Metalloprotease</keyword>
<keyword evidence="2" id="KW-0479">Metal-binding</keyword>
<evidence type="ECO:0000256" key="6">
    <source>
        <dbReference type="RuleBase" id="RU003983"/>
    </source>
</evidence>